<dbReference type="InterPro" id="IPR035093">
    <property type="entry name" value="RelE/ParE_toxin_dom_sf"/>
</dbReference>
<reference evidence="2" key="2">
    <citation type="submission" date="2020-02" db="EMBL/GenBank/DDBJ databases">
        <authorList>
            <consortium name="NCBI Pathogen Detection Project"/>
        </authorList>
    </citation>
    <scope>NUCLEOTIDE SEQUENCE</scope>
    <source>
        <strain evidence="2">MA.CK_93/00017804</strain>
    </source>
</reference>
<keyword evidence="1" id="KW-1277">Toxin-antitoxin system</keyword>
<dbReference type="InterPro" id="IPR007712">
    <property type="entry name" value="RelE/ParE_toxin"/>
</dbReference>
<sequence length="98" mass="11162">MHNIIYTQNALFNMACIIENIVQYTGYESSGLIFQEDIEKNVNLLAVFPEMGIDGTIEDTKEIFVNGYRVVYSFTNSTVFVITVIHCKMLYPQPINAT</sequence>
<organism evidence="2">
    <name type="scientific">Salmonella enterica</name>
    <name type="common">Salmonella choleraesuis</name>
    <dbReference type="NCBI Taxonomy" id="28901"/>
    <lineage>
        <taxon>Bacteria</taxon>
        <taxon>Pseudomonadati</taxon>
        <taxon>Pseudomonadota</taxon>
        <taxon>Gammaproteobacteria</taxon>
        <taxon>Enterobacterales</taxon>
        <taxon>Enterobacteriaceae</taxon>
        <taxon>Salmonella</taxon>
    </lineage>
</organism>
<dbReference type="Gene3D" id="3.30.2310.20">
    <property type="entry name" value="RelE-like"/>
    <property type="match status" value="1"/>
</dbReference>
<gene>
    <name evidence="2" type="ORF">G8M00_005202</name>
</gene>
<evidence type="ECO:0000313" key="2">
    <source>
        <dbReference type="EMBL" id="HAF1406550.1"/>
    </source>
</evidence>
<reference evidence="2" key="1">
    <citation type="journal article" date="2018" name="Genome Biol.">
        <title>SKESA: strategic k-mer extension for scrupulous assemblies.</title>
        <authorList>
            <person name="Souvorov A."/>
            <person name="Agarwala R."/>
            <person name="Lipman D.J."/>
        </authorList>
    </citation>
    <scope>NUCLEOTIDE SEQUENCE</scope>
    <source>
        <strain evidence="2">MA.CK_93/00017804</strain>
    </source>
</reference>
<dbReference type="Pfam" id="PF05016">
    <property type="entry name" value="ParE_toxin"/>
    <property type="match status" value="1"/>
</dbReference>
<name>A0A742RDG9_SALER</name>
<comment type="caution">
    <text evidence="2">The sequence shown here is derived from an EMBL/GenBank/DDBJ whole genome shotgun (WGS) entry which is preliminary data.</text>
</comment>
<protein>
    <submittedName>
        <fullName evidence="2">Type II toxin-antitoxin system RelE/ParE family toxin</fullName>
    </submittedName>
</protein>
<accession>A0A742RDG9</accession>
<dbReference type="AlphaFoldDB" id="A0A742RDG9"/>
<proteinExistence type="predicted"/>
<evidence type="ECO:0000256" key="1">
    <source>
        <dbReference type="ARBA" id="ARBA00022649"/>
    </source>
</evidence>
<dbReference type="EMBL" id="DAAUNA010000029">
    <property type="protein sequence ID" value="HAF1406550.1"/>
    <property type="molecule type" value="Genomic_DNA"/>
</dbReference>